<keyword evidence="2" id="KW-1185">Reference proteome</keyword>
<gene>
    <name evidence="1" type="ORF">GOODEAATRI_007979</name>
</gene>
<sequence length="180" mass="20503">MEAVRLKKEAFGVWLSLRTPEAADRYWMGRRTDAFVVAKAKAQAWEEFGEASPVYMRFVDLEKAYVRIPRGILWGCCGVWGIWLAFKGYPTIVCRKQELFPLDASLWSFFGHVSMGEGPREDPELAGGNLYLIWPRINWRMSQTRGVNTDSVDVHLITCFCDSWLSSDIIISLISTARGS</sequence>
<comment type="caution">
    <text evidence="1">The sequence shown here is derived from an EMBL/GenBank/DDBJ whole genome shotgun (WGS) entry which is preliminary data.</text>
</comment>
<dbReference type="Proteomes" id="UP001476798">
    <property type="component" value="Unassembled WGS sequence"/>
</dbReference>
<dbReference type="EMBL" id="JAHRIO010050391">
    <property type="protein sequence ID" value="MEQ2174433.1"/>
    <property type="molecule type" value="Genomic_DNA"/>
</dbReference>
<evidence type="ECO:0000313" key="1">
    <source>
        <dbReference type="EMBL" id="MEQ2174433.1"/>
    </source>
</evidence>
<protein>
    <submittedName>
        <fullName evidence="1">Uncharacterized protein</fullName>
    </submittedName>
</protein>
<name>A0ABV0NV66_9TELE</name>
<accession>A0ABV0NV66</accession>
<evidence type="ECO:0000313" key="2">
    <source>
        <dbReference type="Proteomes" id="UP001476798"/>
    </source>
</evidence>
<proteinExistence type="predicted"/>
<reference evidence="1 2" key="1">
    <citation type="submission" date="2021-06" db="EMBL/GenBank/DDBJ databases">
        <authorList>
            <person name="Palmer J.M."/>
        </authorList>
    </citation>
    <scope>NUCLEOTIDE SEQUENCE [LARGE SCALE GENOMIC DNA]</scope>
    <source>
        <strain evidence="1 2">GA_2019</strain>
        <tissue evidence="1">Muscle</tissue>
    </source>
</reference>
<organism evidence="1 2">
    <name type="scientific">Goodea atripinnis</name>
    <dbReference type="NCBI Taxonomy" id="208336"/>
    <lineage>
        <taxon>Eukaryota</taxon>
        <taxon>Metazoa</taxon>
        <taxon>Chordata</taxon>
        <taxon>Craniata</taxon>
        <taxon>Vertebrata</taxon>
        <taxon>Euteleostomi</taxon>
        <taxon>Actinopterygii</taxon>
        <taxon>Neopterygii</taxon>
        <taxon>Teleostei</taxon>
        <taxon>Neoteleostei</taxon>
        <taxon>Acanthomorphata</taxon>
        <taxon>Ovalentaria</taxon>
        <taxon>Atherinomorphae</taxon>
        <taxon>Cyprinodontiformes</taxon>
        <taxon>Goodeidae</taxon>
        <taxon>Goodea</taxon>
    </lineage>
</organism>